<comment type="caution">
    <text evidence="1">The sequence shown here is derived from an EMBL/GenBank/DDBJ whole genome shotgun (WGS) entry which is preliminary data.</text>
</comment>
<name>A0A845QAK8_9HYPH</name>
<evidence type="ECO:0000313" key="2">
    <source>
        <dbReference type="Proteomes" id="UP000470384"/>
    </source>
</evidence>
<gene>
    <name evidence="1" type="ORF">GTQ45_06650</name>
</gene>
<keyword evidence="2" id="KW-1185">Reference proteome</keyword>
<organism evidence="1 2">
    <name type="scientific">Pyruvatibacter mobilis</name>
    <dbReference type="NCBI Taxonomy" id="1712261"/>
    <lineage>
        <taxon>Bacteria</taxon>
        <taxon>Pseudomonadati</taxon>
        <taxon>Pseudomonadota</taxon>
        <taxon>Alphaproteobacteria</taxon>
        <taxon>Hyphomicrobiales</taxon>
        <taxon>Parvibaculaceae</taxon>
        <taxon>Pyruvatibacter</taxon>
    </lineage>
</organism>
<dbReference type="GeneID" id="300655127"/>
<dbReference type="AlphaFoldDB" id="A0A845QAK8"/>
<dbReference type="RefSeq" id="WP_160587400.1">
    <property type="nucleotide sequence ID" value="NZ_BMHN01000001.1"/>
</dbReference>
<reference evidence="1 2" key="1">
    <citation type="journal article" date="2016" name="Int. J. Syst. Evol. Microbiol.">
        <title>Pyruvatibacter mobilis gen. nov., sp. nov., a marine bacterium from the culture broth of Picochlorum sp. 122.</title>
        <authorList>
            <person name="Wang G."/>
            <person name="Tang M."/>
            <person name="Wu H."/>
            <person name="Dai S."/>
            <person name="Li T."/>
            <person name="Chen C."/>
            <person name="He H."/>
            <person name="Fan J."/>
            <person name="Xiang W."/>
            <person name="Li X."/>
        </authorList>
    </citation>
    <scope>NUCLEOTIDE SEQUENCE [LARGE SCALE GENOMIC DNA]</scope>
    <source>
        <strain evidence="1 2">GYP-11</strain>
    </source>
</reference>
<dbReference type="Proteomes" id="UP000470384">
    <property type="component" value="Unassembled WGS sequence"/>
</dbReference>
<dbReference type="OrthoDB" id="7632164at2"/>
<protein>
    <submittedName>
        <fullName evidence="1">Uncharacterized protein</fullName>
    </submittedName>
</protein>
<evidence type="ECO:0000313" key="1">
    <source>
        <dbReference type="EMBL" id="NBG95409.1"/>
    </source>
</evidence>
<dbReference type="EMBL" id="WXYQ01000005">
    <property type="protein sequence ID" value="NBG95409.1"/>
    <property type="molecule type" value="Genomic_DNA"/>
</dbReference>
<proteinExistence type="predicted"/>
<sequence length="173" mass="18485">MTPDRVMALLDAYGADPARWPDAERDAAMAMINADPALAARRDEAAALDGLLMQAETPQPSADLARRILESAACHGEAISAPAPQHGDRRGYLDWLRQASQQLWQQLWPQGSAWQPALGLAASLAVGIWVGTTGAVPVTGITGTEYETASLATDDASLSIFYDTGSTYEEWAQ</sequence>
<accession>A0A845QAK8</accession>